<feature type="modified residue" description="4-aspartylphosphate" evidence="2">
    <location>
        <position position="59"/>
    </location>
</feature>
<reference evidence="4 5" key="2">
    <citation type="submission" date="2020-05" db="EMBL/GenBank/DDBJ databases">
        <title>Draft genome sequence of Desulfovibrio sp. strainFSS-1.</title>
        <authorList>
            <person name="Shimoshige H."/>
            <person name="Kobayashi H."/>
            <person name="Maekawa T."/>
        </authorList>
    </citation>
    <scope>NUCLEOTIDE SEQUENCE [LARGE SCALE GENOMIC DNA]</scope>
    <source>
        <strain evidence="4 5">SIID29052-01</strain>
    </source>
</reference>
<dbReference type="RefSeq" id="WP_173083967.1">
    <property type="nucleotide sequence ID" value="NZ_BLTE01000008.1"/>
</dbReference>
<dbReference type="PROSITE" id="PS50110">
    <property type="entry name" value="RESPONSE_REGULATORY"/>
    <property type="match status" value="1"/>
</dbReference>
<dbReference type="InterPro" id="IPR011006">
    <property type="entry name" value="CheY-like_superfamily"/>
</dbReference>
<keyword evidence="2" id="KW-0597">Phosphoprotein</keyword>
<dbReference type="InterPro" id="IPR001789">
    <property type="entry name" value="Sig_transdc_resp-reg_receiver"/>
</dbReference>
<evidence type="ECO:0000313" key="4">
    <source>
        <dbReference type="EMBL" id="GFK94159.1"/>
    </source>
</evidence>
<dbReference type="SUPFAM" id="SSF52172">
    <property type="entry name" value="CheY-like"/>
    <property type="match status" value="1"/>
</dbReference>
<evidence type="ECO:0000256" key="2">
    <source>
        <dbReference type="PROSITE-ProRule" id="PRU00169"/>
    </source>
</evidence>
<evidence type="ECO:0000256" key="1">
    <source>
        <dbReference type="ARBA" id="ARBA00023125"/>
    </source>
</evidence>
<dbReference type="EMBL" id="BLTE01000008">
    <property type="protein sequence ID" value="GFK94159.1"/>
    <property type="molecule type" value="Genomic_DNA"/>
</dbReference>
<evidence type="ECO:0000259" key="3">
    <source>
        <dbReference type="PROSITE" id="PS50110"/>
    </source>
</evidence>
<dbReference type="PANTHER" id="PTHR43214">
    <property type="entry name" value="TWO-COMPONENT RESPONSE REGULATOR"/>
    <property type="match status" value="1"/>
</dbReference>
<accession>A0A6V8LVP2</accession>
<sequence length="141" mass="14861">MGREPLLRVLLAEDVPVLRLGIRMLLAGFPDIVVAGEAADGREAVDKALELKPDAVIMDLSMPVLDGLEAIALIRPLLPGTGILALTGHEDPALVRAALEAGAHGFLLKDAQPQELAQGVRAVARGQRFVPQRLAARLQGG</sequence>
<dbReference type="GO" id="GO:0003677">
    <property type="term" value="F:DNA binding"/>
    <property type="evidence" value="ECO:0007669"/>
    <property type="project" value="UniProtKB-KW"/>
</dbReference>
<feature type="domain" description="Response regulatory" evidence="3">
    <location>
        <begin position="8"/>
        <end position="124"/>
    </location>
</feature>
<dbReference type="Proteomes" id="UP000494245">
    <property type="component" value="Unassembled WGS sequence"/>
</dbReference>
<dbReference type="PANTHER" id="PTHR43214:SF43">
    <property type="entry name" value="TWO-COMPONENT RESPONSE REGULATOR"/>
    <property type="match status" value="1"/>
</dbReference>
<keyword evidence="1" id="KW-0238">DNA-binding</keyword>
<organism evidence="4 5">
    <name type="scientific">Fundidesulfovibrio magnetotacticus</name>
    <dbReference type="NCBI Taxonomy" id="2730080"/>
    <lineage>
        <taxon>Bacteria</taxon>
        <taxon>Pseudomonadati</taxon>
        <taxon>Thermodesulfobacteriota</taxon>
        <taxon>Desulfovibrionia</taxon>
        <taxon>Desulfovibrionales</taxon>
        <taxon>Desulfovibrionaceae</taxon>
        <taxon>Fundidesulfovibrio</taxon>
    </lineage>
</organism>
<dbReference type="AlphaFoldDB" id="A0A6V8LVP2"/>
<dbReference type="CDD" id="cd17535">
    <property type="entry name" value="REC_NarL-like"/>
    <property type="match status" value="1"/>
</dbReference>
<proteinExistence type="predicted"/>
<dbReference type="Pfam" id="PF00072">
    <property type="entry name" value="Response_reg"/>
    <property type="match status" value="1"/>
</dbReference>
<dbReference type="GO" id="GO:0000160">
    <property type="term" value="P:phosphorelay signal transduction system"/>
    <property type="evidence" value="ECO:0007669"/>
    <property type="project" value="InterPro"/>
</dbReference>
<protein>
    <submittedName>
        <fullName evidence="4">Response regulator protein VraR</fullName>
    </submittedName>
</protein>
<dbReference type="InterPro" id="IPR039420">
    <property type="entry name" value="WalR-like"/>
</dbReference>
<dbReference type="InterPro" id="IPR058245">
    <property type="entry name" value="NreC/VraR/RcsB-like_REC"/>
</dbReference>
<name>A0A6V8LVP2_9BACT</name>
<comment type="caution">
    <text evidence="4">The sequence shown here is derived from an EMBL/GenBank/DDBJ whole genome shotgun (WGS) entry which is preliminary data.</text>
</comment>
<dbReference type="SMART" id="SM00448">
    <property type="entry name" value="REC"/>
    <property type="match status" value="1"/>
</dbReference>
<keyword evidence="5" id="KW-1185">Reference proteome</keyword>
<gene>
    <name evidence="4" type="primary">vraR</name>
    <name evidence="4" type="ORF">NNJEOMEG_01999</name>
</gene>
<reference evidence="4 5" key="1">
    <citation type="submission" date="2020-04" db="EMBL/GenBank/DDBJ databases">
        <authorList>
            <consortium name="Desulfovibrio sp. FSS-1 genome sequencing consortium"/>
            <person name="Shimoshige H."/>
            <person name="Kobayashi H."/>
            <person name="Maekawa T."/>
        </authorList>
    </citation>
    <scope>NUCLEOTIDE SEQUENCE [LARGE SCALE GENOMIC DNA]</scope>
    <source>
        <strain evidence="4 5">SIID29052-01</strain>
    </source>
</reference>
<dbReference type="Gene3D" id="3.40.50.2300">
    <property type="match status" value="1"/>
</dbReference>
<evidence type="ECO:0000313" key="5">
    <source>
        <dbReference type="Proteomes" id="UP000494245"/>
    </source>
</evidence>